<dbReference type="SUPFAM" id="SSF50494">
    <property type="entry name" value="Trypsin-like serine proteases"/>
    <property type="match status" value="1"/>
</dbReference>
<accession>A0A6N4E7C1</accession>
<dbReference type="PANTHER" id="PTHR15462">
    <property type="entry name" value="SERINE PROTEASE"/>
    <property type="match status" value="1"/>
</dbReference>
<dbReference type="Proteomes" id="UP000250928">
    <property type="component" value="Unassembled WGS sequence"/>
</dbReference>
<dbReference type="InterPro" id="IPR050966">
    <property type="entry name" value="Glutamyl_endopeptidase"/>
</dbReference>
<feature type="signal peptide" evidence="2">
    <location>
        <begin position="1"/>
        <end position="26"/>
    </location>
</feature>
<feature type="domain" description="Peptidase S1" evidence="3">
    <location>
        <begin position="45"/>
        <end position="167"/>
    </location>
</feature>
<dbReference type="PROSITE" id="PS00134">
    <property type="entry name" value="TRYPSIN_HIS"/>
    <property type="match status" value="1"/>
</dbReference>
<gene>
    <name evidence="4" type="ORF">C3L24_02380</name>
</gene>
<feature type="chain" id="PRO_5026907778" description="Peptidase S1 domain-containing protein" evidence="2">
    <location>
        <begin position="27"/>
        <end position="250"/>
    </location>
</feature>
<dbReference type="Pfam" id="PF00089">
    <property type="entry name" value="Trypsin"/>
    <property type="match status" value="1"/>
</dbReference>
<proteinExistence type="predicted"/>
<dbReference type="InterPro" id="IPR001254">
    <property type="entry name" value="Trypsin_dom"/>
</dbReference>
<evidence type="ECO:0000256" key="1">
    <source>
        <dbReference type="ARBA" id="ARBA00022729"/>
    </source>
</evidence>
<dbReference type="EMBL" id="PQCO01000107">
    <property type="protein sequence ID" value="PUE04856.1"/>
    <property type="molecule type" value="Genomic_DNA"/>
</dbReference>
<evidence type="ECO:0000256" key="2">
    <source>
        <dbReference type="SAM" id="SignalP"/>
    </source>
</evidence>
<dbReference type="InterPro" id="IPR043504">
    <property type="entry name" value="Peptidase_S1_PA_chymotrypsin"/>
</dbReference>
<dbReference type="Gene3D" id="2.40.10.10">
    <property type="entry name" value="Trypsin-like serine proteases"/>
    <property type="match status" value="2"/>
</dbReference>
<keyword evidence="1 2" id="KW-0732">Signal</keyword>
<evidence type="ECO:0000259" key="3">
    <source>
        <dbReference type="Pfam" id="PF00089"/>
    </source>
</evidence>
<dbReference type="AlphaFoldDB" id="A0A6N4E7C1"/>
<dbReference type="PANTHER" id="PTHR15462:SF8">
    <property type="entry name" value="SERINE PROTEASE"/>
    <property type="match status" value="1"/>
</dbReference>
<dbReference type="InterPro" id="IPR009003">
    <property type="entry name" value="Peptidase_S1_PA"/>
</dbReference>
<evidence type="ECO:0000313" key="4">
    <source>
        <dbReference type="EMBL" id="PUE04856.1"/>
    </source>
</evidence>
<dbReference type="GO" id="GO:0006508">
    <property type="term" value="P:proteolysis"/>
    <property type="evidence" value="ECO:0007669"/>
    <property type="project" value="InterPro"/>
</dbReference>
<reference evidence="4 5" key="1">
    <citation type="submission" date="2018-01" db="EMBL/GenBank/DDBJ databases">
        <title>Novel co-symbiosis in the lucinid bivalve Phacoides pectinatus.</title>
        <authorList>
            <person name="Lim S.J."/>
            <person name="Davis B.G."/>
            <person name="Gill D.E."/>
            <person name="Engel A.S."/>
            <person name="Anderson L.C."/>
            <person name="Campbell B.J."/>
        </authorList>
    </citation>
    <scope>NUCLEOTIDE SEQUENCE [LARGE SCALE GENOMIC DNA]</scope>
    <source>
        <strain evidence="4">N3_P5</strain>
    </source>
</reference>
<name>A0A6N4E7C1_9GAMM</name>
<dbReference type="InterPro" id="IPR018114">
    <property type="entry name" value="TRYPSIN_HIS"/>
</dbReference>
<organism evidence="4 5">
    <name type="scientific">Candidatus Sedimenticola endophacoides</name>
    <dbReference type="NCBI Taxonomy" id="2548426"/>
    <lineage>
        <taxon>Bacteria</taxon>
        <taxon>Pseudomonadati</taxon>
        <taxon>Pseudomonadota</taxon>
        <taxon>Gammaproteobacteria</taxon>
        <taxon>Chromatiales</taxon>
        <taxon>Sedimenticolaceae</taxon>
        <taxon>Sedimenticola</taxon>
    </lineage>
</organism>
<dbReference type="GO" id="GO:0004252">
    <property type="term" value="F:serine-type endopeptidase activity"/>
    <property type="evidence" value="ECO:0007669"/>
    <property type="project" value="InterPro"/>
</dbReference>
<sequence length="250" mass="27567">MKTTKRLKITVITLITSFLISMPAYSAGQKLSHEREILNGADTPWNAIGRINMRGQGHCTGVLINRKKVLTAGHCLWNTAAKKAFIASELHFLAGYNKGTFKAHRRGKRIRFSPGFDPVGRAGTDKVAANWAIIELEEPIEEVTPVPLLKLDRPQLQRQIKDNSVFMRAGFSKNWPHVLSANKEDCKLLAISRDSPVLIHSCRAPDGDIGSPILRLQDSELSVVALNIGRLSNKSGSVGLAIPSYQIDPR</sequence>
<protein>
    <recommendedName>
        <fullName evidence="3">Peptidase S1 domain-containing protein</fullName>
    </recommendedName>
</protein>
<comment type="caution">
    <text evidence="4">The sequence shown here is derived from an EMBL/GenBank/DDBJ whole genome shotgun (WGS) entry which is preliminary data.</text>
</comment>
<evidence type="ECO:0000313" key="5">
    <source>
        <dbReference type="Proteomes" id="UP000250928"/>
    </source>
</evidence>